<evidence type="ECO:0000313" key="1">
    <source>
        <dbReference type="EMBL" id="APZ95771.1"/>
    </source>
</evidence>
<dbReference type="RefSeq" id="WP_077026883.1">
    <property type="nucleotide sequence ID" value="NZ_CP017641.1"/>
</dbReference>
<dbReference type="InterPro" id="IPR023393">
    <property type="entry name" value="START-like_dom_sf"/>
</dbReference>
<protein>
    <submittedName>
        <fullName evidence="1">Polyketide cyclase / dehydrase and lipid transport</fullName>
    </submittedName>
</protein>
<sequence>MLSRASIEIDRRIDEVFEYTNHNVPEWSLTVVSDEVIEQTPDEVGTRFVCVTENAGQKMEFQGVVTHYEPPKFSAVELVGDQFDIEARYAFEDLGGRTRVTQVSAVKPKSIGLKIIFNWFGWLLKKSSCNAAMKEMESLKRHLEGTSQR</sequence>
<dbReference type="EMBL" id="CP017641">
    <property type="protein sequence ID" value="APZ95771.1"/>
    <property type="molecule type" value="Genomic_DNA"/>
</dbReference>
<dbReference type="Gene3D" id="3.30.530.20">
    <property type="match status" value="1"/>
</dbReference>
<dbReference type="AlphaFoldDB" id="A0A1P8WNY9"/>
<organism evidence="1 2">
    <name type="scientific">Fuerstiella marisgermanici</name>
    <dbReference type="NCBI Taxonomy" id="1891926"/>
    <lineage>
        <taxon>Bacteria</taxon>
        <taxon>Pseudomonadati</taxon>
        <taxon>Planctomycetota</taxon>
        <taxon>Planctomycetia</taxon>
        <taxon>Planctomycetales</taxon>
        <taxon>Planctomycetaceae</taxon>
        <taxon>Fuerstiella</taxon>
    </lineage>
</organism>
<keyword evidence="2" id="KW-1185">Reference proteome</keyword>
<accession>A0A1P8WNY9</accession>
<dbReference type="Proteomes" id="UP000187735">
    <property type="component" value="Chromosome"/>
</dbReference>
<dbReference type="STRING" id="1891926.Fuma_05433"/>
<dbReference type="Pfam" id="PF10604">
    <property type="entry name" value="Polyketide_cyc2"/>
    <property type="match status" value="1"/>
</dbReference>
<dbReference type="SUPFAM" id="SSF55961">
    <property type="entry name" value="Bet v1-like"/>
    <property type="match status" value="1"/>
</dbReference>
<dbReference type="KEGG" id="fmr:Fuma_05433"/>
<evidence type="ECO:0000313" key="2">
    <source>
        <dbReference type="Proteomes" id="UP000187735"/>
    </source>
</evidence>
<dbReference type="InterPro" id="IPR019587">
    <property type="entry name" value="Polyketide_cyclase/dehydratase"/>
</dbReference>
<reference evidence="1 2" key="1">
    <citation type="journal article" date="2016" name="Front. Microbiol.">
        <title>Fuerstia marisgermanicae gen. nov., sp. nov., an Unusual Member of the Phylum Planctomycetes from the German Wadden Sea.</title>
        <authorList>
            <person name="Kohn T."/>
            <person name="Heuer A."/>
            <person name="Jogler M."/>
            <person name="Vollmers J."/>
            <person name="Boedeker C."/>
            <person name="Bunk B."/>
            <person name="Rast P."/>
            <person name="Borchert D."/>
            <person name="Glockner I."/>
            <person name="Freese H.M."/>
            <person name="Klenk H.P."/>
            <person name="Overmann J."/>
            <person name="Kaster A.K."/>
            <person name="Rohde M."/>
            <person name="Wiegand S."/>
            <person name="Jogler C."/>
        </authorList>
    </citation>
    <scope>NUCLEOTIDE SEQUENCE [LARGE SCALE GENOMIC DNA]</scope>
    <source>
        <strain evidence="1 2">NH11</strain>
    </source>
</reference>
<proteinExistence type="predicted"/>
<dbReference type="OrthoDB" id="215177at2"/>
<gene>
    <name evidence="1" type="ORF">Fuma_05433</name>
</gene>
<name>A0A1P8WNY9_9PLAN</name>